<dbReference type="GO" id="GO:0046872">
    <property type="term" value="F:metal ion binding"/>
    <property type="evidence" value="ECO:0007669"/>
    <property type="project" value="UniProtKB-KW"/>
</dbReference>
<evidence type="ECO:0000256" key="7">
    <source>
        <dbReference type="ARBA" id="ARBA00023004"/>
    </source>
</evidence>
<dbReference type="GO" id="GO:0004130">
    <property type="term" value="F:cytochrome-c peroxidase activity"/>
    <property type="evidence" value="ECO:0007669"/>
    <property type="project" value="TreeGrafter"/>
</dbReference>
<keyword evidence="6" id="KW-0560">Oxidoreductase</keyword>
<dbReference type="PANTHER" id="PTHR30600">
    <property type="entry name" value="CYTOCHROME C PEROXIDASE-RELATED"/>
    <property type="match status" value="1"/>
</dbReference>
<comment type="caution">
    <text evidence="12">The sequence shown here is derived from an EMBL/GenBank/DDBJ whole genome shotgun (WGS) entry which is preliminary data.</text>
</comment>
<dbReference type="PROSITE" id="PS51007">
    <property type="entry name" value="CYTC"/>
    <property type="match status" value="1"/>
</dbReference>
<evidence type="ECO:0000256" key="4">
    <source>
        <dbReference type="ARBA" id="ARBA00022729"/>
    </source>
</evidence>
<evidence type="ECO:0000259" key="11">
    <source>
        <dbReference type="PROSITE" id="PS51007"/>
    </source>
</evidence>
<evidence type="ECO:0000256" key="9">
    <source>
        <dbReference type="PIRSR" id="PIRSR000294-2"/>
    </source>
</evidence>
<evidence type="ECO:0000256" key="3">
    <source>
        <dbReference type="ARBA" id="ARBA00022723"/>
    </source>
</evidence>
<evidence type="ECO:0000256" key="8">
    <source>
        <dbReference type="PIRSR" id="PIRSR000294-1"/>
    </source>
</evidence>
<dbReference type="PROSITE" id="PS51257">
    <property type="entry name" value="PROKAR_LIPOPROTEIN"/>
    <property type="match status" value="1"/>
</dbReference>
<dbReference type="GO" id="GO:0042597">
    <property type="term" value="C:periplasmic space"/>
    <property type="evidence" value="ECO:0007669"/>
    <property type="project" value="UniProtKB-SubCell"/>
</dbReference>
<feature type="chain" id="PRO_5022981474" evidence="10">
    <location>
        <begin position="25"/>
        <end position="368"/>
    </location>
</feature>
<sequence>MNKKLHSIYLSVLLAALFSCSPEAKEEPEPTTPTHPTPFELVRPSIFPRIENMPPDNPLTVEGIELGRHLFYEKRLSGNNTMSCGSCHMQEKAFTDGKALAIGELGLAHTRNTMSIANLAWFNRFNWDGSAFVLEEQARGPIENHIEMNQNLAEAVHELQATTRYPGMFEKAFGSATITEQNILKALAQFQRTLVSANSRYDQHMMGTKKLSVFEEEGMELFMTHPEPSISLRGGNCGDCHGGTLISLKTFHNNGLDVTFADKGLGAVTGNPRHEGIFKAPSLRNIALTAPYMHDGRFKTLEEVLDHYNDHMRYDSPGIDPLITEASNEVNGKTLLITEEEKRKIIAFLHALTDSSFITNPNFSDPFK</sequence>
<keyword evidence="13" id="KW-1185">Reference proteome</keyword>
<dbReference type="SUPFAM" id="SSF46626">
    <property type="entry name" value="Cytochrome c"/>
    <property type="match status" value="2"/>
</dbReference>
<dbReference type="InterPro" id="IPR026259">
    <property type="entry name" value="MauG/Cytc_peroxidase"/>
</dbReference>
<protein>
    <submittedName>
        <fullName evidence="12">Cytochrome-c peroxidase</fullName>
    </submittedName>
</protein>
<feature type="binding site" description="axial binding residue" evidence="9">
    <location>
        <position position="241"/>
    </location>
    <ligand>
        <name>heme c</name>
        <dbReference type="ChEBI" id="CHEBI:61717"/>
        <label>2</label>
    </ligand>
    <ligandPart>
        <name>Fe</name>
        <dbReference type="ChEBI" id="CHEBI:18248"/>
    </ligandPart>
</feature>
<dbReference type="RefSeq" id="WP_147921601.1">
    <property type="nucleotide sequence ID" value="NZ_VRTY01000031.1"/>
</dbReference>
<evidence type="ECO:0000313" key="12">
    <source>
        <dbReference type="EMBL" id="TXK46937.1"/>
    </source>
</evidence>
<accession>A0A5C8K8J5</accession>
<evidence type="ECO:0000256" key="5">
    <source>
        <dbReference type="ARBA" id="ARBA00022764"/>
    </source>
</evidence>
<dbReference type="InterPro" id="IPR009056">
    <property type="entry name" value="Cyt_c-like_dom"/>
</dbReference>
<dbReference type="GO" id="GO:0020037">
    <property type="term" value="F:heme binding"/>
    <property type="evidence" value="ECO:0007669"/>
    <property type="project" value="InterPro"/>
</dbReference>
<dbReference type="AlphaFoldDB" id="A0A5C8K8J5"/>
<dbReference type="InterPro" id="IPR036909">
    <property type="entry name" value="Cyt_c-like_dom_sf"/>
</dbReference>
<comment type="subcellular location">
    <subcellularLocation>
        <location evidence="1">Periplasm</location>
    </subcellularLocation>
</comment>
<dbReference type="Pfam" id="PF03150">
    <property type="entry name" value="CCP_MauG"/>
    <property type="match status" value="1"/>
</dbReference>
<dbReference type="EMBL" id="VRTY01000031">
    <property type="protein sequence ID" value="TXK46937.1"/>
    <property type="molecule type" value="Genomic_DNA"/>
</dbReference>
<feature type="binding site" description="axial binding residue" evidence="9">
    <location>
        <position position="88"/>
    </location>
    <ligand>
        <name>heme c</name>
        <dbReference type="ChEBI" id="CHEBI:61717"/>
        <label>1</label>
    </ligand>
    <ligandPart>
        <name>Fe</name>
        <dbReference type="ChEBI" id="CHEBI:18248"/>
    </ligandPart>
</feature>
<evidence type="ECO:0000256" key="6">
    <source>
        <dbReference type="ARBA" id="ARBA00023002"/>
    </source>
</evidence>
<keyword evidence="3 9" id="KW-0479">Metal-binding</keyword>
<dbReference type="OrthoDB" id="9805202at2"/>
<keyword evidence="5" id="KW-0574">Periplasm</keyword>
<evidence type="ECO:0000256" key="10">
    <source>
        <dbReference type="SAM" id="SignalP"/>
    </source>
</evidence>
<dbReference type="InterPro" id="IPR004852">
    <property type="entry name" value="Di-haem_cyt_c_peroxidsae"/>
</dbReference>
<dbReference type="Proteomes" id="UP000321926">
    <property type="component" value="Unassembled WGS sequence"/>
</dbReference>
<dbReference type="PANTHER" id="PTHR30600:SF10">
    <property type="entry name" value="BLL6722 PROTEIN"/>
    <property type="match status" value="1"/>
</dbReference>
<comment type="cofactor">
    <cofactor evidence="8">
        <name>heme</name>
        <dbReference type="ChEBI" id="CHEBI:30413"/>
    </cofactor>
    <text evidence="8">Binds 2 heme groups.</text>
</comment>
<dbReference type="Gene3D" id="1.10.760.10">
    <property type="entry name" value="Cytochrome c-like domain"/>
    <property type="match status" value="2"/>
</dbReference>
<feature type="binding site" description="covalent" evidence="8">
    <location>
        <position position="87"/>
    </location>
    <ligand>
        <name>heme c</name>
        <dbReference type="ChEBI" id="CHEBI:61717"/>
        <label>1</label>
    </ligand>
</feature>
<keyword evidence="4 10" id="KW-0732">Signal</keyword>
<evidence type="ECO:0000256" key="2">
    <source>
        <dbReference type="ARBA" id="ARBA00022617"/>
    </source>
</evidence>
<feature type="binding site" description="covalent" evidence="8">
    <location>
        <position position="240"/>
    </location>
    <ligand>
        <name>heme c</name>
        <dbReference type="ChEBI" id="CHEBI:61717"/>
        <label>2</label>
    </ligand>
</feature>
<feature type="signal peptide" evidence="10">
    <location>
        <begin position="1"/>
        <end position="24"/>
    </location>
</feature>
<comment type="PTM">
    <text evidence="8">Binds 2 heme groups per subunit.</text>
</comment>
<evidence type="ECO:0000313" key="13">
    <source>
        <dbReference type="Proteomes" id="UP000321926"/>
    </source>
</evidence>
<keyword evidence="12" id="KW-0575">Peroxidase</keyword>
<feature type="binding site" description="covalent" evidence="8">
    <location>
        <position position="237"/>
    </location>
    <ligand>
        <name>heme c</name>
        <dbReference type="ChEBI" id="CHEBI:61717"/>
        <label>2</label>
    </ligand>
</feature>
<dbReference type="GO" id="GO:0009055">
    <property type="term" value="F:electron transfer activity"/>
    <property type="evidence" value="ECO:0007669"/>
    <property type="project" value="InterPro"/>
</dbReference>
<dbReference type="InterPro" id="IPR051395">
    <property type="entry name" value="Cytochrome_c_Peroxidase/MauG"/>
</dbReference>
<proteinExistence type="predicted"/>
<gene>
    <name evidence="12" type="ORF">FVR03_09965</name>
</gene>
<dbReference type="PIRSF" id="PIRSF000294">
    <property type="entry name" value="Cytochrome-c_peroxidase"/>
    <property type="match status" value="1"/>
</dbReference>
<reference evidence="12 13" key="1">
    <citation type="submission" date="2019-08" db="EMBL/GenBank/DDBJ databases">
        <authorList>
            <person name="Shi S."/>
        </authorList>
    </citation>
    <scope>NUCLEOTIDE SEQUENCE [LARGE SCALE GENOMIC DNA]</scope>
    <source>
        <strain evidence="12 13">GY10130</strain>
    </source>
</reference>
<evidence type="ECO:0000256" key="1">
    <source>
        <dbReference type="ARBA" id="ARBA00004418"/>
    </source>
</evidence>
<keyword evidence="2 8" id="KW-0349">Heme</keyword>
<name>A0A5C8K8J5_9BACT</name>
<feature type="domain" description="Cytochrome c" evidence="11">
    <location>
        <begin position="213"/>
        <end position="353"/>
    </location>
</feature>
<organism evidence="12 13">
    <name type="scientific">Pontibacter qinzhouensis</name>
    <dbReference type="NCBI Taxonomy" id="2603253"/>
    <lineage>
        <taxon>Bacteria</taxon>
        <taxon>Pseudomonadati</taxon>
        <taxon>Bacteroidota</taxon>
        <taxon>Cytophagia</taxon>
        <taxon>Cytophagales</taxon>
        <taxon>Hymenobacteraceae</taxon>
        <taxon>Pontibacter</taxon>
    </lineage>
</organism>
<keyword evidence="7 9" id="KW-0408">Iron</keyword>
<feature type="binding site" description="covalent" evidence="8">
    <location>
        <position position="84"/>
    </location>
    <ligand>
        <name>heme c</name>
        <dbReference type="ChEBI" id="CHEBI:61717"/>
        <label>1</label>
    </ligand>
</feature>